<sequence>VRGRKRQPLDFDWQTANSDLNFSSTTRTERLSKDDFKDVFDEAIRGLKGQDNPKLDNVARVQIFVFLEENARQILGGQPNYSTAISQLLEYSASLLRSPHDGSAGGEALRCQAISSTTAALIDLEAVDEAVAPFESFVQAVSGAAAS</sequence>
<protein>
    <submittedName>
        <fullName evidence="1">Uncharacterized protein</fullName>
    </submittedName>
</protein>
<dbReference type="AlphaFoldDB" id="A0A061QNQ5"/>
<evidence type="ECO:0000313" key="1">
    <source>
        <dbReference type="EMBL" id="JAC61348.1"/>
    </source>
</evidence>
<gene>
    <name evidence="1" type="ORF">TSPGSL018_26520</name>
</gene>
<feature type="non-terminal residue" evidence="1">
    <location>
        <position position="147"/>
    </location>
</feature>
<name>A0A061QNQ5_9CHLO</name>
<organism evidence="1">
    <name type="scientific">Tetraselmis sp. GSL018</name>
    <dbReference type="NCBI Taxonomy" id="582737"/>
    <lineage>
        <taxon>Eukaryota</taxon>
        <taxon>Viridiplantae</taxon>
        <taxon>Chlorophyta</taxon>
        <taxon>core chlorophytes</taxon>
        <taxon>Chlorodendrophyceae</taxon>
        <taxon>Chlorodendrales</taxon>
        <taxon>Chlorodendraceae</taxon>
        <taxon>Tetraselmis</taxon>
    </lineage>
</organism>
<accession>A0A061QNQ5</accession>
<dbReference type="EMBL" id="GBEZ01025780">
    <property type="protein sequence ID" value="JAC61348.1"/>
    <property type="molecule type" value="Transcribed_RNA"/>
</dbReference>
<feature type="non-terminal residue" evidence="1">
    <location>
        <position position="1"/>
    </location>
</feature>
<proteinExistence type="predicted"/>
<reference evidence="1" key="1">
    <citation type="submission" date="2014-05" db="EMBL/GenBank/DDBJ databases">
        <title>The transcriptome of the halophilic microalga Tetraselmis sp. GSL018 isolated from the Great Salt Lake, Utah.</title>
        <authorList>
            <person name="Jinkerson R.E."/>
            <person name="D'Adamo S."/>
            <person name="Posewitz M.C."/>
        </authorList>
    </citation>
    <scope>NUCLEOTIDE SEQUENCE</scope>
    <source>
        <strain evidence="1">GSL018</strain>
    </source>
</reference>